<dbReference type="InterPro" id="IPR004926">
    <property type="entry name" value="LEA_3a"/>
</dbReference>
<gene>
    <name evidence="2" type="ORF">SHERM_01677</name>
</gene>
<evidence type="ECO:0000313" key="2">
    <source>
        <dbReference type="EMBL" id="CAA0826473.1"/>
    </source>
</evidence>
<dbReference type="OrthoDB" id="1930788at2759"/>
<feature type="compositionally biased region" description="Basic and acidic residues" evidence="1">
    <location>
        <begin position="36"/>
        <end position="46"/>
    </location>
</feature>
<sequence length="121" mass="13550">MARNVTNTKMLLMLQPFKVKNVGIVRCMSKLAKQKGQRENSEKIPEDAVANNEGRQPREERGGCWMPDPRTGIYSPAGQEWVMDGVPNDAASFSCTFWLRNIEGVDDYKSDDTDGTNAPQL</sequence>
<dbReference type="Proteomes" id="UP001153555">
    <property type="component" value="Unassembled WGS sequence"/>
</dbReference>
<comment type="caution">
    <text evidence="2">The sequence shown here is derived from an EMBL/GenBank/DDBJ whole genome shotgun (WGS) entry which is preliminary data.</text>
</comment>
<dbReference type="PANTHER" id="PTHR35109:SF1">
    <property type="entry name" value="GLUTAMATE RACEMASE"/>
    <property type="match status" value="1"/>
</dbReference>
<organism evidence="2 3">
    <name type="scientific">Striga hermonthica</name>
    <name type="common">Purple witchweed</name>
    <name type="synonym">Buchnera hermonthica</name>
    <dbReference type="NCBI Taxonomy" id="68872"/>
    <lineage>
        <taxon>Eukaryota</taxon>
        <taxon>Viridiplantae</taxon>
        <taxon>Streptophyta</taxon>
        <taxon>Embryophyta</taxon>
        <taxon>Tracheophyta</taxon>
        <taxon>Spermatophyta</taxon>
        <taxon>Magnoliopsida</taxon>
        <taxon>eudicotyledons</taxon>
        <taxon>Gunneridae</taxon>
        <taxon>Pentapetalae</taxon>
        <taxon>asterids</taxon>
        <taxon>lamiids</taxon>
        <taxon>Lamiales</taxon>
        <taxon>Orobanchaceae</taxon>
        <taxon>Buchnereae</taxon>
        <taxon>Striga</taxon>
    </lineage>
</organism>
<dbReference type="Pfam" id="PF03242">
    <property type="entry name" value="LEA_3a"/>
    <property type="match status" value="1"/>
</dbReference>
<proteinExistence type="predicted"/>
<accession>A0A9N7NBB6</accession>
<dbReference type="PANTHER" id="PTHR35109">
    <property type="entry name" value="GLUTAMATE RACEMASE"/>
    <property type="match status" value="1"/>
</dbReference>
<dbReference type="EMBL" id="CACSLK010027624">
    <property type="protein sequence ID" value="CAA0826473.1"/>
    <property type="molecule type" value="Genomic_DNA"/>
</dbReference>
<reference evidence="2" key="1">
    <citation type="submission" date="2019-12" db="EMBL/GenBank/DDBJ databases">
        <authorList>
            <person name="Scholes J."/>
        </authorList>
    </citation>
    <scope>NUCLEOTIDE SEQUENCE</scope>
</reference>
<evidence type="ECO:0000256" key="1">
    <source>
        <dbReference type="SAM" id="MobiDB-lite"/>
    </source>
</evidence>
<dbReference type="AlphaFoldDB" id="A0A9N7NBB6"/>
<name>A0A9N7NBB6_STRHE</name>
<protein>
    <submittedName>
        <fullName evidence="2">Uncharacterized protein</fullName>
    </submittedName>
</protein>
<keyword evidence="3" id="KW-1185">Reference proteome</keyword>
<evidence type="ECO:0000313" key="3">
    <source>
        <dbReference type="Proteomes" id="UP001153555"/>
    </source>
</evidence>
<feature type="region of interest" description="Disordered" evidence="1">
    <location>
        <begin position="34"/>
        <end position="70"/>
    </location>
</feature>